<gene>
    <name evidence="3" type="ORF">NVI5450_4723</name>
</gene>
<feature type="domain" description="EAL" evidence="1">
    <location>
        <begin position="291"/>
        <end position="547"/>
    </location>
</feature>
<evidence type="ECO:0000313" key="4">
    <source>
        <dbReference type="Proteomes" id="UP000183794"/>
    </source>
</evidence>
<dbReference type="InterPro" id="IPR050706">
    <property type="entry name" value="Cyclic-di-GMP_PDE-like"/>
</dbReference>
<accession>A0A1L0CB07</accession>
<dbReference type="SUPFAM" id="SSF141868">
    <property type="entry name" value="EAL domain-like"/>
    <property type="match status" value="1"/>
</dbReference>
<proteinExistence type="predicted"/>
<dbReference type="InterPro" id="IPR001633">
    <property type="entry name" value="EAL_dom"/>
</dbReference>
<reference evidence="3 4" key="1">
    <citation type="submission" date="2016-11" db="EMBL/GenBank/DDBJ databases">
        <authorList>
            <person name="Jaros S."/>
            <person name="Januszkiewicz K."/>
            <person name="Wedrychowicz H."/>
        </authorList>
    </citation>
    <scope>NUCLEOTIDE SEQUENCE [LARGE SCALE GENOMIC DNA]</scope>
    <source>
        <strain evidence="3">NVI 5450</strain>
    </source>
</reference>
<sequence>MMEIEDSFLPVLIVTKDIINSCNHMFSTLVGISESELINRSLHEHLHLDGDVTSAVSNISLLLNAASVSETGCFVKATLMDVNFHRCKVELHCQRRSESQFDNTFKLCFNVIENKSIDSITGLPNGWAISARATYLFKLPNTQMRLMMLSVDNFSTINFRYGFDTGDNYLSVLGKKLQATVSDDGLVVRLANARYGILIENKHHLSSADFNAYITMFCQYLCDLSLGSLVLNNGIRVNKSFSIGISCEHTKYESYFAMENATETAMKESRRHSHSYYCFAKPEIKPELMANKFIIDELPSAIEKSLIKIHYQPQYDLTTKQLVGFEALSRWIHKDLGYIPPDVFIRIVEDIGLHFEFDLWVFTQVCNQVVEWQKSGIPTPKVAINISFKTLEMIDFIYRLECIIASTGCPKDLLEIEVTETASISNMDTLINNIRAVRSLGILVAIDDFGSGYSSLSLVRKLRKSLNTLKIDRSLVADICESTLDKEFARKIIELGKVLNVKVLAEGVETLAQRDLLQTLGCDYAQGYYFDKALSMVDAENLIINQTRN</sequence>
<feature type="domain" description="GGDEF" evidence="2">
    <location>
        <begin position="142"/>
        <end position="282"/>
    </location>
</feature>
<dbReference type="InterPro" id="IPR043128">
    <property type="entry name" value="Rev_trsase/Diguanyl_cyclase"/>
</dbReference>
<dbReference type="InterPro" id="IPR000160">
    <property type="entry name" value="GGDEF_dom"/>
</dbReference>
<organism evidence="3 4">
    <name type="scientific">Moritella viscosa</name>
    <dbReference type="NCBI Taxonomy" id="80854"/>
    <lineage>
        <taxon>Bacteria</taxon>
        <taxon>Pseudomonadati</taxon>
        <taxon>Pseudomonadota</taxon>
        <taxon>Gammaproteobacteria</taxon>
        <taxon>Alteromonadales</taxon>
        <taxon>Moritellaceae</taxon>
        <taxon>Moritella</taxon>
    </lineage>
</organism>
<dbReference type="EMBL" id="FPLD01000136">
    <property type="protein sequence ID" value="SGZ19067.1"/>
    <property type="molecule type" value="Genomic_DNA"/>
</dbReference>
<evidence type="ECO:0000259" key="1">
    <source>
        <dbReference type="PROSITE" id="PS50883"/>
    </source>
</evidence>
<dbReference type="NCBIfam" id="TIGR00254">
    <property type="entry name" value="GGDEF"/>
    <property type="match status" value="1"/>
</dbReference>
<evidence type="ECO:0000313" key="3">
    <source>
        <dbReference type="EMBL" id="SGZ19067.1"/>
    </source>
</evidence>
<dbReference type="PROSITE" id="PS50883">
    <property type="entry name" value="EAL"/>
    <property type="match status" value="1"/>
</dbReference>
<dbReference type="GO" id="GO:0071111">
    <property type="term" value="F:cyclic-guanylate-specific phosphodiesterase activity"/>
    <property type="evidence" value="ECO:0007669"/>
    <property type="project" value="InterPro"/>
</dbReference>
<dbReference type="Gene3D" id="3.30.70.270">
    <property type="match status" value="1"/>
</dbReference>
<protein>
    <submittedName>
        <fullName evidence="3">Uncharacterized protein</fullName>
    </submittedName>
</protein>
<dbReference type="Gene3D" id="3.20.20.450">
    <property type="entry name" value="EAL domain"/>
    <property type="match status" value="1"/>
</dbReference>
<dbReference type="SMART" id="SM00267">
    <property type="entry name" value="GGDEF"/>
    <property type="match status" value="1"/>
</dbReference>
<dbReference type="SUPFAM" id="SSF55073">
    <property type="entry name" value="Nucleotide cyclase"/>
    <property type="match status" value="1"/>
</dbReference>
<dbReference type="SMART" id="SM00052">
    <property type="entry name" value="EAL"/>
    <property type="match status" value="1"/>
</dbReference>
<dbReference type="Proteomes" id="UP000183794">
    <property type="component" value="Unassembled WGS sequence"/>
</dbReference>
<name>A0A1L0CB07_9GAMM</name>
<dbReference type="PANTHER" id="PTHR33121">
    <property type="entry name" value="CYCLIC DI-GMP PHOSPHODIESTERASE PDEF"/>
    <property type="match status" value="1"/>
</dbReference>
<dbReference type="CDD" id="cd01948">
    <property type="entry name" value="EAL"/>
    <property type="match status" value="1"/>
</dbReference>
<dbReference type="PROSITE" id="PS50887">
    <property type="entry name" value="GGDEF"/>
    <property type="match status" value="1"/>
</dbReference>
<dbReference type="RefSeq" id="WP_254796207.1">
    <property type="nucleotide sequence ID" value="NZ_FPLD01000136.1"/>
</dbReference>
<evidence type="ECO:0000259" key="2">
    <source>
        <dbReference type="PROSITE" id="PS50887"/>
    </source>
</evidence>
<dbReference type="InterPro" id="IPR035919">
    <property type="entry name" value="EAL_sf"/>
</dbReference>
<dbReference type="PANTHER" id="PTHR33121:SF70">
    <property type="entry name" value="SIGNALING PROTEIN YKOW"/>
    <property type="match status" value="1"/>
</dbReference>
<dbReference type="InterPro" id="IPR029787">
    <property type="entry name" value="Nucleotide_cyclase"/>
</dbReference>
<dbReference type="Pfam" id="PF00563">
    <property type="entry name" value="EAL"/>
    <property type="match status" value="1"/>
</dbReference>
<dbReference type="Pfam" id="PF00990">
    <property type="entry name" value="GGDEF"/>
    <property type="match status" value="1"/>
</dbReference>
<dbReference type="AlphaFoldDB" id="A0A1L0CB07"/>